<dbReference type="Proteomes" id="UP001172102">
    <property type="component" value="Unassembled WGS sequence"/>
</dbReference>
<evidence type="ECO:0000256" key="1">
    <source>
        <dbReference type="SAM" id="MobiDB-lite"/>
    </source>
</evidence>
<organism evidence="2 3">
    <name type="scientific">Lasiosphaeris hirsuta</name>
    <dbReference type="NCBI Taxonomy" id="260670"/>
    <lineage>
        <taxon>Eukaryota</taxon>
        <taxon>Fungi</taxon>
        <taxon>Dikarya</taxon>
        <taxon>Ascomycota</taxon>
        <taxon>Pezizomycotina</taxon>
        <taxon>Sordariomycetes</taxon>
        <taxon>Sordariomycetidae</taxon>
        <taxon>Sordariales</taxon>
        <taxon>Lasiosphaeriaceae</taxon>
        <taxon>Lasiosphaeris</taxon>
    </lineage>
</organism>
<accession>A0AA40E1V3</accession>
<proteinExistence type="predicted"/>
<dbReference type="EMBL" id="JAUKUA010000003">
    <property type="protein sequence ID" value="KAK0721146.1"/>
    <property type="molecule type" value="Genomic_DNA"/>
</dbReference>
<gene>
    <name evidence="2" type="ORF">B0H67DRAFT_644298</name>
</gene>
<comment type="caution">
    <text evidence="2">The sequence shown here is derived from an EMBL/GenBank/DDBJ whole genome shotgun (WGS) entry which is preliminary data.</text>
</comment>
<evidence type="ECO:0000313" key="2">
    <source>
        <dbReference type="EMBL" id="KAK0721146.1"/>
    </source>
</evidence>
<keyword evidence="3" id="KW-1185">Reference proteome</keyword>
<protein>
    <submittedName>
        <fullName evidence="2">Uncharacterized protein</fullName>
    </submittedName>
</protein>
<reference evidence="2" key="1">
    <citation type="submission" date="2023-06" db="EMBL/GenBank/DDBJ databases">
        <title>Genome-scale phylogeny and comparative genomics of the fungal order Sordariales.</title>
        <authorList>
            <consortium name="Lawrence Berkeley National Laboratory"/>
            <person name="Hensen N."/>
            <person name="Bonometti L."/>
            <person name="Westerberg I."/>
            <person name="Brannstrom I.O."/>
            <person name="Guillou S."/>
            <person name="Cros-Aarteil S."/>
            <person name="Calhoun S."/>
            <person name="Haridas S."/>
            <person name="Kuo A."/>
            <person name="Mondo S."/>
            <person name="Pangilinan J."/>
            <person name="Riley R."/>
            <person name="Labutti K."/>
            <person name="Andreopoulos B."/>
            <person name="Lipzen A."/>
            <person name="Chen C."/>
            <person name="Yanf M."/>
            <person name="Daum C."/>
            <person name="Ng V."/>
            <person name="Clum A."/>
            <person name="Steindorff A."/>
            <person name="Ohm R."/>
            <person name="Martin F."/>
            <person name="Silar P."/>
            <person name="Natvig D."/>
            <person name="Lalanne C."/>
            <person name="Gautier V."/>
            <person name="Ament-Velasquez S.L."/>
            <person name="Kruys A."/>
            <person name="Hutchinson M.I."/>
            <person name="Powell A.J."/>
            <person name="Barry K."/>
            <person name="Miller A.N."/>
            <person name="Grigoriev I.V."/>
            <person name="Debuchy R."/>
            <person name="Gladieux P."/>
            <person name="Thoren M.H."/>
            <person name="Johannesson H."/>
        </authorList>
    </citation>
    <scope>NUCLEOTIDE SEQUENCE</scope>
    <source>
        <strain evidence="2">SMH4607-1</strain>
    </source>
</reference>
<dbReference type="AlphaFoldDB" id="A0AA40E1V3"/>
<evidence type="ECO:0000313" key="3">
    <source>
        <dbReference type="Proteomes" id="UP001172102"/>
    </source>
</evidence>
<feature type="region of interest" description="Disordered" evidence="1">
    <location>
        <begin position="138"/>
        <end position="161"/>
    </location>
</feature>
<feature type="compositionally biased region" description="Basic and acidic residues" evidence="1">
    <location>
        <begin position="150"/>
        <end position="161"/>
    </location>
</feature>
<name>A0AA40E1V3_9PEZI</name>
<sequence length="161" mass="17841">MTGEISPSSQAFIPAFDTPAQSSISHLLRHLKLPPSLLATADFARTIHRPRPQANMDAYQLLSAPYRIYELTGNFNSEEEGTDRHDSSSGKEVITLLRSAQSPFFLALLGQIRHDYANISDTYVGCILMGDVLTPSEFSRPSRAQSYVDADPKENVWGDPE</sequence>